<dbReference type="InterPro" id="IPR043129">
    <property type="entry name" value="ATPase_NBD"/>
</dbReference>
<feature type="binding site" evidence="8">
    <location>
        <position position="121"/>
    </location>
    <ligand>
        <name>Fe cation</name>
        <dbReference type="ChEBI" id="CHEBI:24875"/>
    </ligand>
</feature>
<comment type="caution">
    <text evidence="10">The sequence shown here is derived from an EMBL/GenBank/DDBJ whole genome shotgun (WGS) entry which is preliminary data.</text>
</comment>
<feature type="binding site" evidence="8">
    <location>
        <position position="279"/>
    </location>
    <ligand>
        <name>substrate</name>
    </ligand>
</feature>
<dbReference type="InterPro" id="IPR017861">
    <property type="entry name" value="KAE1/TsaD"/>
</dbReference>
<dbReference type="InterPro" id="IPR022450">
    <property type="entry name" value="TsaD"/>
</dbReference>
<name>A0A939H073_9BURK</name>
<keyword evidence="1 8" id="KW-0963">Cytoplasm</keyword>
<dbReference type="FunFam" id="3.30.420.40:FF:000040">
    <property type="entry name" value="tRNA N6-adenosine threonylcarbamoyltransferase"/>
    <property type="match status" value="1"/>
</dbReference>
<feature type="binding site" evidence="8">
    <location>
        <position position="186"/>
    </location>
    <ligand>
        <name>substrate</name>
    </ligand>
</feature>
<dbReference type="GO" id="GO:0005506">
    <property type="term" value="F:iron ion binding"/>
    <property type="evidence" value="ECO:0007669"/>
    <property type="project" value="UniProtKB-UniRule"/>
</dbReference>
<dbReference type="Gene3D" id="3.30.420.40">
    <property type="match status" value="2"/>
</dbReference>
<evidence type="ECO:0000256" key="6">
    <source>
        <dbReference type="ARBA" id="ARBA00023315"/>
    </source>
</evidence>
<keyword evidence="2 8" id="KW-0808">Transferase</keyword>
<dbReference type="EMBL" id="JAFNME010000008">
    <property type="protein sequence ID" value="MBO1249221.1"/>
    <property type="molecule type" value="Genomic_DNA"/>
</dbReference>
<feature type="binding site" evidence="8">
    <location>
        <position position="307"/>
    </location>
    <ligand>
        <name>Fe cation</name>
        <dbReference type="ChEBI" id="CHEBI:24875"/>
    </ligand>
</feature>
<keyword evidence="5 8" id="KW-0408">Iron</keyword>
<reference evidence="10" key="1">
    <citation type="submission" date="2021-03" db="EMBL/GenBank/DDBJ databases">
        <title>Comamonas denitrificans.</title>
        <authorList>
            <person name="Finster K."/>
        </authorList>
    </citation>
    <scope>NUCLEOTIDE SEQUENCE</scope>
    <source>
        <strain evidence="10">MM2021_4</strain>
    </source>
</reference>
<feature type="binding site" evidence="8">
    <location>
        <begin position="140"/>
        <end position="144"/>
    </location>
    <ligand>
        <name>substrate</name>
    </ligand>
</feature>
<gene>
    <name evidence="8 10" type="primary">tsaD</name>
    <name evidence="10" type="ORF">J1777_05120</name>
</gene>
<proteinExistence type="inferred from homology"/>
<evidence type="ECO:0000256" key="7">
    <source>
        <dbReference type="ARBA" id="ARBA00048117"/>
    </source>
</evidence>
<evidence type="ECO:0000256" key="4">
    <source>
        <dbReference type="ARBA" id="ARBA00022723"/>
    </source>
</evidence>
<evidence type="ECO:0000256" key="5">
    <source>
        <dbReference type="ARBA" id="ARBA00023004"/>
    </source>
</evidence>
<accession>A0A939H073</accession>
<keyword evidence="4 8" id="KW-0479">Metal-binding</keyword>
<comment type="catalytic activity">
    <reaction evidence="7 8">
        <text>L-threonylcarbamoyladenylate + adenosine(37) in tRNA = N(6)-L-threonylcarbamoyladenosine(37) in tRNA + AMP + H(+)</text>
        <dbReference type="Rhea" id="RHEA:37059"/>
        <dbReference type="Rhea" id="RHEA-COMP:10162"/>
        <dbReference type="Rhea" id="RHEA-COMP:10163"/>
        <dbReference type="ChEBI" id="CHEBI:15378"/>
        <dbReference type="ChEBI" id="CHEBI:73682"/>
        <dbReference type="ChEBI" id="CHEBI:74411"/>
        <dbReference type="ChEBI" id="CHEBI:74418"/>
        <dbReference type="ChEBI" id="CHEBI:456215"/>
        <dbReference type="EC" id="2.3.1.234"/>
    </reaction>
</comment>
<dbReference type="Pfam" id="PF00814">
    <property type="entry name" value="TsaD"/>
    <property type="match status" value="1"/>
</dbReference>
<feature type="domain" description="Gcp-like" evidence="9">
    <location>
        <begin position="30"/>
        <end position="313"/>
    </location>
</feature>
<dbReference type="Proteomes" id="UP000664731">
    <property type="component" value="Unassembled WGS sequence"/>
</dbReference>
<comment type="similarity">
    <text evidence="8">Belongs to the KAE1 / TsaD family.</text>
</comment>
<dbReference type="GO" id="GO:0002949">
    <property type="term" value="P:tRNA threonylcarbamoyladenosine modification"/>
    <property type="evidence" value="ECO:0007669"/>
    <property type="project" value="UniProtKB-UniRule"/>
</dbReference>
<evidence type="ECO:0000313" key="11">
    <source>
        <dbReference type="Proteomes" id="UP000664731"/>
    </source>
</evidence>
<dbReference type="AlphaFoldDB" id="A0A939H073"/>
<keyword evidence="3 8" id="KW-0819">tRNA processing</keyword>
<dbReference type="InterPro" id="IPR000905">
    <property type="entry name" value="Gcp-like_dom"/>
</dbReference>
<evidence type="ECO:0000256" key="8">
    <source>
        <dbReference type="HAMAP-Rule" id="MF_01445"/>
    </source>
</evidence>
<dbReference type="NCBIfam" id="TIGR03723">
    <property type="entry name" value="T6A_TsaD_YgjD"/>
    <property type="match status" value="1"/>
</dbReference>
<dbReference type="PRINTS" id="PR00789">
    <property type="entry name" value="OSIALOPTASE"/>
</dbReference>
<sequence>MQLILGIESSCDETGVALVRVPAGGGLPQLLAHGLHSQIEMHRAYGGVVPELASRDHIRRVLPLTEQVLADAQVALADLDVVAFTRGPGLAGALLVGAGVACALGAALGKPVLGVHHLEGHLLSPFLSADAPQFPFVALLVSGGHTQLMRVDGVGQYTILGETIDDAAGEAFDKSAKLLGLPYPGGPELAKLAEGGNPQAFKLPRPLLHSGDLDFSFAGLKTAVLTQANKLGADLPAHKADLAASTQAAIVEVLVKKTVKAVQQSGMQRLVVAGGVGANRLLREQLNAVCAARGIRVHYPELHLCTDNGAMIAMAAAMRLQAGQQQADCSYAFDVKPRWPLDSITASA</sequence>
<evidence type="ECO:0000256" key="2">
    <source>
        <dbReference type="ARBA" id="ARBA00022679"/>
    </source>
</evidence>
<evidence type="ECO:0000259" key="9">
    <source>
        <dbReference type="Pfam" id="PF00814"/>
    </source>
</evidence>
<keyword evidence="11" id="KW-1185">Reference proteome</keyword>
<dbReference type="PANTHER" id="PTHR11735">
    <property type="entry name" value="TRNA N6-ADENOSINE THREONYLCARBAMOYLTRANSFERASE"/>
    <property type="match status" value="1"/>
</dbReference>
<dbReference type="PANTHER" id="PTHR11735:SF6">
    <property type="entry name" value="TRNA N6-ADENOSINE THREONYLCARBAMOYLTRANSFERASE, MITOCHONDRIAL"/>
    <property type="match status" value="1"/>
</dbReference>
<dbReference type="CDD" id="cd24133">
    <property type="entry name" value="ASKHA_NBD_TsaD_bac"/>
    <property type="match status" value="1"/>
</dbReference>
<dbReference type="GO" id="GO:0061711">
    <property type="term" value="F:tRNA N(6)-L-threonylcarbamoyladenine synthase activity"/>
    <property type="evidence" value="ECO:0007669"/>
    <property type="project" value="UniProtKB-EC"/>
</dbReference>
<comment type="function">
    <text evidence="8">Required for the formation of a threonylcarbamoyl group on adenosine at position 37 (t(6)A37) in tRNAs that read codons beginning with adenine. Is involved in the transfer of the threonylcarbamoyl moiety of threonylcarbamoyl-AMP (TC-AMP) to the N6 group of A37, together with TsaE and TsaB. TsaD likely plays a direct catalytic role in this reaction.</text>
</comment>
<comment type="cofactor">
    <cofactor evidence="8">
        <name>Fe(2+)</name>
        <dbReference type="ChEBI" id="CHEBI:29033"/>
    </cofactor>
    <text evidence="8">Binds 1 Fe(2+) ion per subunit.</text>
</comment>
<dbReference type="FunFam" id="3.30.420.40:FF:000012">
    <property type="entry name" value="tRNA N6-adenosine threonylcarbamoyltransferase"/>
    <property type="match status" value="1"/>
</dbReference>
<protein>
    <recommendedName>
        <fullName evidence="8">tRNA N6-adenosine threonylcarbamoyltransferase</fullName>
        <ecNumber evidence="8">2.3.1.234</ecNumber>
    </recommendedName>
    <alternativeName>
        <fullName evidence="8">N6-L-threonylcarbamoyladenine synthase</fullName>
        <shortName evidence="8">t(6)A synthase</shortName>
    </alternativeName>
    <alternativeName>
        <fullName evidence="8">t(6)A37 threonylcarbamoyladenosine biosynthesis protein TsaD</fullName>
    </alternativeName>
    <alternativeName>
        <fullName evidence="8">tRNA threonylcarbamoyladenosine biosynthesis protein TsaD</fullName>
    </alternativeName>
</protein>
<evidence type="ECO:0000256" key="1">
    <source>
        <dbReference type="ARBA" id="ARBA00022490"/>
    </source>
</evidence>
<dbReference type="NCBIfam" id="TIGR00329">
    <property type="entry name" value="gcp_kae1"/>
    <property type="match status" value="1"/>
</dbReference>
<dbReference type="RefSeq" id="WP_207574764.1">
    <property type="nucleotide sequence ID" value="NZ_JAFNME010000008.1"/>
</dbReference>
<keyword evidence="6 8" id="KW-0012">Acyltransferase</keyword>
<dbReference type="HAMAP" id="MF_01445">
    <property type="entry name" value="TsaD"/>
    <property type="match status" value="1"/>
</dbReference>
<organism evidence="10 11">
    <name type="scientific">Comamonas denitrificans</name>
    <dbReference type="NCBI Taxonomy" id="117506"/>
    <lineage>
        <taxon>Bacteria</taxon>
        <taxon>Pseudomonadati</taxon>
        <taxon>Pseudomonadota</taxon>
        <taxon>Betaproteobacteria</taxon>
        <taxon>Burkholderiales</taxon>
        <taxon>Comamonadaceae</taxon>
        <taxon>Comamonas</taxon>
    </lineage>
</organism>
<comment type="subcellular location">
    <subcellularLocation>
        <location evidence="8">Cytoplasm</location>
    </subcellularLocation>
</comment>
<dbReference type="InterPro" id="IPR017860">
    <property type="entry name" value="Peptidase_M22_CS"/>
</dbReference>
<dbReference type="GO" id="GO:0005737">
    <property type="term" value="C:cytoplasm"/>
    <property type="evidence" value="ECO:0007669"/>
    <property type="project" value="UniProtKB-SubCell"/>
</dbReference>
<feature type="binding site" evidence="8">
    <location>
        <position position="117"/>
    </location>
    <ligand>
        <name>Fe cation</name>
        <dbReference type="ChEBI" id="CHEBI:24875"/>
    </ligand>
</feature>
<evidence type="ECO:0000256" key="3">
    <source>
        <dbReference type="ARBA" id="ARBA00022694"/>
    </source>
</evidence>
<evidence type="ECO:0000313" key="10">
    <source>
        <dbReference type="EMBL" id="MBO1249221.1"/>
    </source>
</evidence>
<dbReference type="EC" id="2.3.1.234" evidence="8"/>
<comment type="caution">
    <text evidence="8">Lacks conserved residue(s) required for the propagation of feature annotation.</text>
</comment>
<feature type="binding site" evidence="8">
    <location>
        <position position="173"/>
    </location>
    <ligand>
        <name>substrate</name>
    </ligand>
</feature>
<dbReference type="PROSITE" id="PS01016">
    <property type="entry name" value="GLYCOPROTEASE"/>
    <property type="match status" value="1"/>
</dbReference>
<dbReference type="SUPFAM" id="SSF53067">
    <property type="entry name" value="Actin-like ATPase domain"/>
    <property type="match status" value="2"/>
</dbReference>